<gene>
    <name evidence="3" type="ORF">QBC40DRAFT_256862</name>
</gene>
<evidence type="ECO:0000313" key="4">
    <source>
        <dbReference type="Proteomes" id="UP001303160"/>
    </source>
</evidence>
<feature type="compositionally biased region" description="Acidic residues" evidence="1">
    <location>
        <begin position="278"/>
        <end position="294"/>
    </location>
</feature>
<feature type="transmembrane region" description="Helical" evidence="2">
    <location>
        <begin position="21"/>
        <end position="45"/>
    </location>
</feature>
<reference evidence="3" key="2">
    <citation type="submission" date="2023-05" db="EMBL/GenBank/DDBJ databases">
        <authorList>
            <consortium name="Lawrence Berkeley National Laboratory"/>
            <person name="Steindorff A."/>
            <person name="Hensen N."/>
            <person name="Bonometti L."/>
            <person name="Westerberg I."/>
            <person name="Brannstrom I.O."/>
            <person name="Guillou S."/>
            <person name="Cros-Aarteil S."/>
            <person name="Calhoun S."/>
            <person name="Haridas S."/>
            <person name="Kuo A."/>
            <person name="Mondo S."/>
            <person name="Pangilinan J."/>
            <person name="Riley R."/>
            <person name="Labutti K."/>
            <person name="Andreopoulos B."/>
            <person name="Lipzen A."/>
            <person name="Chen C."/>
            <person name="Yanf M."/>
            <person name="Daum C."/>
            <person name="Ng V."/>
            <person name="Clum A."/>
            <person name="Ohm R."/>
            <person name="Martin F."/>
            <person name="Silar P."/>
            <person name="Natvig D."/>
            <person name="Lalanne C."/>
            <person name="Gautier V."/>
            <person name="Ament-Velasquez S.L."/>
            <person name="Kruys A."/>
            <person name="Hutchinson M.I."/>
            <person name="Powell A.J."/>
            <person name="Barry K."/>
            <person name="Miller A.N."/>
            <person name="Grigoriev I.V."/>
            <person name="Debuchy R."/>
            <person name="Gladieux P."/>
            <person name="Thoren M.H."/>
            <person name="Johannesson H."/>
        </authorList>
    </citation>
    <scope>NUCLEOTIDE SEQUENCE</scope>
    <source>
        <strain evidence="3">CBS 315.58</strain>
    </source>
</reference>
<sequence>MNRQIGFVRTGRKRKDICANIVILKSLNNAIFLLLFELLTGFHFVSQVKMPAREHSLLLAQLLPRESMAWDFGGEHALLGSGAHDHAVRLVLREEAAADIGVRAEKEKPAAQMLMRRMFDEAAVLAEQCPPKADPVDFLDEVRVKIVVGRKLGPKLFCRLFLALVQGRDRFLERNPSSTPPAPAYLATAIDKFKKAAKFWSWAEVDLMVQCWEQDGEGDDGESGGEDADFARDIGGSSADGVVVGASLARAAATSESPAVSDDGEYDSDEFAGVGWSSDEEEEDRDVEMEDMEVEDARAGIEAMDLDG</sequence>
<evidence type="ECO:0000256" key="2">
    <source>
        <dbReference type="SAM" id="Phobius"/>
    </source>
</evidence>
<organism evidence="3 4">
    <name type="scientific">Triangularia verruculosa</name>
    <dbReference type="NCBI Taxonomy" id="2587418"/>
    <lineage>
        <taxon>Eukaryota</taxon>
        <taxon>Fungi</taxon>
        <taxon>Dikarya</taxon>
        <taxon>Ascomycota</taxon>
        <taxon>Pezizomycotina</taxon>
        <taxon>Sordariomycetes</taxon>
        <taxon>Sordariomycetidae</taxon>
        <taxon>Sordariales</taxon>
        <taxon>Podosporaceae</taxon>
        <taxon>Triangularia</taxon>
    </lineage>
</organism>
<accession>A0AAN7ASF4</accession>
<dbReference type="EMBL" id="MU863959">
    <property type="protein sequence ID" value="KAK4197663.1"/>
    <property type="molecule type" value="Genomic_DNA"/>
</dbReference>
<keyword evidence="2" id="KW-0812">Transmembrane</keyword>
<name>A0AAN7ASF4_9PEZI</name>
<evidence type="ECO:0000313" key="3">
    <source>
        <dbReference type="EMBL" id="KAK4197663.1"/>
    </source>
</evidence>
<proteinExistence type="predicted"/>
<comment type="caution">
    <text evidence="3">The sequence shown here is derived from an EMBL/GenBank/DDBJ whole genome shotgun (WGS) entry which is preliminary data.</text>
</comment>
<keyword evidence="2" id="KW-1133">Transmembrane helix</keyword>
<dbReference type="AlphaFoldDB" id="A0AAN7ASF4"/>
<evidence type="ECO:0000256" key="1">
    <source>
        <dbReference type="SAM" id="MobiDB-lite"/>
    </source>
</evidence>
<feature type="region of interest" description="Disordered" evidence="1">
    <location>
        <begin position="252"/>
        <end position="308"/>
    </location>
</feature>
<reference evidence="3" key="1">
    <citation type="journal article" date="2023" name="Mol. Phylogenet. Evol.">
        <title>Genome-scale phylogeny and comparative genomics of the fungal order Sordariales.</title>
        <authorList>
            <person name="Hensen N."/>
            <person name="Bonometti L."/>
            <person name="Westerberg I."/>
            <person name="Brannstrom I.O."/>
            <person name="Guillou S."/>
            <person name="Cros-Aarteil S."/>
            <person name="Calhoun S."/>
            <person name="Haridas S."/>
            <person name="Kuo A."/>
            <person name="Mondo S."/>
            <person name="Pangilinan J."/>
            <person name="Riley R."/>
            <person name="LaButti K."/>
            <person name="Andreopoulos B."/>
            <person name="Lipzen A."/>
            <person name="Chen C."/>
            <person name="Yan M."/>
            <person name="Daum C."/>
            <person name="Ng V."/>
            <person name="Clum A."/>
            <person name="Steindorff A."/>
            <person name="Ohm R.A."/>
            <person name="Martin F."/>
            <person name="Silar P."/>
            <person name="Natvig D.O."/>
            <person name="Lalanne C."/>
            <person name="Gautier V."/>
            <person name="Ament-Velasquez S.L."/>
            <person name="Kruys A."/>
            <person name="Hutchinson M.I."/>
            <person name="Powell A.J."/>
            <person name="Barry K."/>
            <person name="Miller A.N."/>
            <person name="Grigoriev I.V."/>
            <person name="Debuchy R."/>
            <person name="Gladieux P."/>
            <person name="Hiltunen Thoren M."/>
            <person name="Johannesson H."/>
        </authorList>
    </citation>
    <scope>NUCLEOTIDE SEQUENCE</scope>
    <source>
        <strain evidence="3">CBS 315.58</strain>
    </source>
</reference>
<keyword evidence="2" id="KW-0472">Membrane</keyword>
<protein>
    <submittedName>
        <fullName evidence="3">Uncharacterized protein</fullName>
    </submittedName>
</protein>
<dbReference type="Proteomes" id="UP001303160">
    <property type="component" value="Unassembled WGS sequence"/>
</dbReference>
<keyword evidence="4" id="KW-1185">Reference proteome</keyword>